<keyword evidence="3" id="KW-0032">Aminotransferase</keyword>
<dbReference type="Gene3D" id="3.40.640.10">
    <property type="entry name" value="Type I PLP-dependent aspartate aminotransferase-like (Major domain)"/>
    <property type="match status" value="1"/>
</dbReference>
<comment type="similarity">
    <text evidence="2">Belongs to the DegT/DnrJ/EryC1 family.</text>
</comment>
<dbReference type="EMBL" id="VSSQ01011293">
    <property type="protein sequence ID" value="MPM46475.1"/>
    <property type="molecule type" value="Genomic_DNA"/>
</dbReference>
<dbReference type="GO" id="GO:0000271">
    <property type="term" value="P:polysaccharide biosynthetic process"/>
    <property type="evidence" value="ECO:0007669"/>
    <property type="project" value="TreeGrafter"/>
</dbReference>
<keyword evidence="3" id="KW-0808">Transferase</keyword>
<protein>
    <submittedName>
        <fullName evidence="3">dTDP-3-amino-3,4,6-trideoxy-alpha-D-glucose transaminase</fullName>
        <ecNumber evidence="3">2.6.1.106</ecNumber>
    </submittedName>
</protein>
<dbReference type="AlphaFoldDB" id="A0A644ZZT4"/>
<dbReference type="EC" id="2.6.1.106" evidence="3"/>
<comment type="caution">
    <text evidence="3">The sequence shown here is derived from an EMBL/GenBank/DDBJ whole genome shotgun (WGS) entry which is preliminary data.</text>
</comment>
<evidence type="ECO:0000256" key="2">
    <source>
        <dbReference type="ARBA" id="ARBA00037999"/>
    </source>
</evidence>
<dbReference type="Pfam" id="PF01041">
    <property type="entry name" value="DegT_DnrJ_EryC1"/>
    <property type="match status" value="1"/>
</dbReference>
<dbReference type="InterPro" id="IPR015424">
    <property type="entry name" value="PyrdxlP-dep_Trfase"/>
</dbReference>
<evidence type="ECO:0000313" key="3">
    <source>
        <dbReference type="EMBL" id="MPM46475.1"/>
    </source>
</evidence>
<dbReference type="PANTHER" id="PTHR30244:SF36">
    <property type="entry name" value="3-OXO-GLUCOSE-6-PHOSPHATE:GLUTAMATE AMINOTRANSFERASE"/>
    <property type="match status" value="1"/>
</dbReference>
<dbReference type="InterPro" id="IPR015422">
    <property type="entry name" value="PyrdxlP-dep_Trfase_small"/>
</dbReference>
<keyword evidence="1" id="KW-0663">Pyridoxal phosphate</keyword>
<name>A0A644ZZT4_9ZZZZ</name>
<dbReference type="SUPFAM" id="SSF53383">
    <property type="entry name" value="PLP-dependent transferases"/>
    <property type="match status" value="1"/>
</dbReference>
<sequence>MKPIGAFGDGGAVTTNNKEVAEKVKMLRNYGSKIKYKHELLGINSRLDEIQAAIIGVNLKYVEAGNAERNMIATKYKTGINNAKVIVPKVRPETYHVYHVFPLLCDDRDALHDYLETKGIHTQIHYPITCHLAPCYSDMGYKEGDIPQSEYYATHELSLPIYVGLTDEEVEYIISSINEF</sequence>
<dbReference type="InterPro" id="IPR000653">
    <property type="entry name" value="DegT/StrS_aminotransferase"/>
</dbReference>
<gene>
    <name evidence="3" type="primary">desV_4</name>
    <name evidence="3" type="ORF">SDC9_93178</name>
</gene>
<dbReference type="Gene3D" id="3.90.1150.10">
    <property type="entry name" value="Aspartate Aminotransferase, domain 1"/>
    <property type="match status" value="1"/>
</dbReference>
<dbReference type="InterPro" id="IPR015421">
    <property type="entry name" value="PyrdxlP-dep_Trfase_major"/>
</dbReference>
<evidence type="ECO:0000256" key="1">
    <source>
        <dbReference type="ARBA" id="ARBA00022898"/>
    </source>
</evidence>
<dbReference type="GO" id="GO:0008483">
    <property type="term" value="F:transaminase activity"/>
    <property type="evidence" value="ECO:0007669"/>
    <property type="project" value="UniProtKB-KW"/>
</dbReference>
<dbReference type="GO" id="GO:0030170">
    <property type="term" value="F:pyridoxal phosphate binding"/>
    <property type="evidence" value="ECO:0007669"/>
    <property type="project" value="TreeGrafter"/>
</dbReference>
<proteinExistence type="inferred from homology"/>
<reference evidence="3" key="1">
    <citation type="submission" date="2019-08" db="EMBL/GenBank/DDBJ databases">
        <authorList>
            <person name="Kucharzyk K."/>
            <person name="Murdoch R.W."/>
            <person name="Higgins S."/>
            <person name="Loffler F."/>
        </authorList>
    </citation>
    <scope>NUCLEOTIDE SEQUENCE</scope>
</reference>
<dbReference type="PANTHER" id="PTHR30244">
    <property type="entry name" value="TRANSAMINASE"/>
    <property type="match status" value="1"/>
</dbReference>
<organism evidence="3">
    <name type="scientific">bioreactor metagenome</name>
    <dbReference type="NCBI Taxonomy" id="1076179"/>
    <lineage>
        <taxon>unclassified sequences</taxon>
        <taxon>metagenomes</taxon>
        <taxon>ecological metagenomes</taxon>
    </lineage>
</organism>
<accession>A0A644ZZT4</accession>